<evidence type="ECO:0000259" key="1">
    <source>
        <dbReference type="PROSITE" id="PS50983"/>
    </source>
</evidence>
<feature type="domain" description="Fe/B12 periplasmic-binding" evidence="1">
    <location>
        <begin position="1"/>
        <end position="126"/>
    </location>
</feature>
<proteinExistence type="predicted"/>
<dbReference type="AlphaFoldDB" id="W1XSV0"/>
<dbReference type="PANTHER" id="PTHR30535:SF34">
    <property type="entry name" value="MOLYBDATE-BINDING PROTEIN MOLA"/>
    <property type="match status" value="1"/>
</dbReference>
<feature type="non-terminal residue" evidence="2">
    <location>
        <position position="126"/>
    </location>
</feature>
<comment type="caution">
    <text evidence="2">The sequence shown here is derived from an EMBL/GenBank/DDBJ whole genome shotgun (WGS) entry which is preliminary data.</text>
</comment>
<reference evidence="2" key="1">
    <citation type="submission" date="2013-12" db="EMBL/GenBank/DDBJ databases">
        <title>A Varibaculum cambriense genome reconstructed from a premature infant gut community with otherwise low bacterial novelty that shifts toward anaerobic metabolism during the third week of life.</title>
        <authorList>
            <person name="Brown C.T."/>
            <person name="Sharon I."/>
            <person name="Thomas B.C."/>
            <person name="Castelle C.J."/>
            <person name="Morowitz M.J."/>
            <person name="Banfield J.F."/>
        </authorList>
    </citation>
    <scope>NUCLEOTIDE SEQUENCE</scope>
</reference>
<sequence length="126" mass="13921">DKLGDVNTWIDKGCNTYINTNTRRKEGEKRTIQNEMTDILNLGKIFNVEDKSQKIVDNMQSKIDKALKAAEGQEKQNVLMVEFLGDEISNYGANSLGGDMITSLGGNLVAKDQSKLGKEDIVSLNP</sequence>
<accession>W1XSV0</accession>
<organism evidence="2">
    <name type="scientific">human gut metagenome</name>
    <dbReference type="NCBI Taxonomy" id="408170"/>
    <lineage>
        <taxon>unclassified sequences</taxon>
        <taxon>metagenomes</taxon>
        <taxon>organismal metagenomes</taxon>
    </lineage>
</organism>
<dbReference type="SUPFAM" id="SSF53807">
    <property type="entry name" value="Helical backbone' metal receptor"/>
    <property type="match status" value="1"/>
</dbReference>
<dbReference type="Pfam" id="PF01497">
    <property type="entry name" value="Peripla_BP_2"/>
    <property type="match status" value="1"/>
</dbReference>
<protein>
    <recommendedName>
        <fullName evidence="1">Fe/B12 periplasmic-binding domain-containing protein</fullName>
    </recommendedName>
</protein>
<dbReference type="Gene3D" id="3.40.50.1980">
    <property type="entry name" value="Nitrogenase molybdenum iron protein domain"/>
    <property type="match status" value="2"/>
</dbReference>
<gene>
    <name evidence="2" type="ORF">Q604_UNBC12352G0001</name>
</gene>
<feature type="non-terminal residue" evidence="2">
    <location>
        <position position="1"/>
    </location>
</feature>
<dbReference type="InterPro" id="IPR050902">
    <property type="entry name" value="ABC_Transporter_SBP"/>
</dbReference>
<dbReference type="EMBL" id="AZMM01012352">
    <property type="protein sequence ID" value="ETJ33196.1"/>
    <property type="molecule type" value="Genomic_DNA"/>
</dbReference>
<dbReference type="InterPro" id="IPR002491">
    <property type="entry name" value="ABC_transptr_periplasmic_BD"/>
</dbReference>
<dbReference type="PANTHER" id="PTHR30535">
    <property type="entry name" value="VITAMIN B12-BINDING PROTEIN"/>
    <property type="match status" value="1"/>
</dbReference>
<evidence type="ECO:0000313" key="2">
    <source>
        <dbReference type="EMBL" id="ETJ33196.1"/>
    </source>
</evidence>
<name>W1XSV0_9ZZZZ</name>
<dbReference type="PROSITE" id="PS50983">
    <property type="entry name" value="FE_B12_PBP"/>
    <property type="match status" value="1"/>
</dbReference>